<dbReference type="Pfam" id="PF05684">
    <property type="entry name" value="DUF819"/>
    <property type="match status" value="1"/>
</dbReference>
<feature type="transmembrane region" description="Helical" evidence="1">
    <location>
        <begin position="12"/>
        <end position="27"/>
    </location>
</feature>
<feature type="transmembrane region" description="Helical" evidence="1">
    <location>
        <begin position="247"/>
        <end position="265"/>
    </location>
</feature>
<evidence type="ECO:0000256" key="1">
    <source>
        <dbReference type="SAM" id="Phobius"/>
    </source>
</evidence>
<feature type="transmembrane region" description="Helical" evidence="1">
    <location>
        <begin position="100"/>
        <end position="121"/>
    </location>
</feature>
<feature type="transmembrane region" description="Helical" evidence="1">
    <location>
        <begin position="39"/>
        <end position="59"/>
    </location>
</feature>
<accession>A0A2N3IGV7</accession>
<keyword evidence="3" id="KW-1185">Reference proteome</keyword>
<gene>
    <name evidence="2" type="ORF">BZG01_01075</name>
</gene>
<name>A0A2N3IGV7_9BACT</name>
<feature type="transmembrane region" description="Helical" evidence="1">
    <location>
        <begin position="218"/>
        <end position="235"/>
    </location>
</feature>
<dbReference type="AlphaFoldDB" id="A0A2N3IGV7"/>
<keyword evidence="1" id="KW-1133">Transmembrane helix</keyword>
<organism evidence="2 3">
    <name type="scientific">Labilibaculum manganireducens</name>
    <dbReference type="NCBI Taxonomy" id="1940525"/>
    <lineage>
        <taxon>Bacteria</taxon>
        <taxon>Pseudomonadati</taxon>
        <taxon>Bacteroidota</taxon>
        <taxon>Bacteroidia</taxon>
        <taxon>Marinilabiliales</taxon>
        <taxon>Marinifilaceae</taxon>
        <taxon>Labilibaculum</taxon>
    </lineage>
</organism>
<sequence>MQSLISPESNLTLFFVIAGAAAFGLYSEHKKWFGKLSGILVTMISMSLLAMAGVVPVASNPTIKVDVYDMVFSYFIPISIPMLLFSSNILKIVKESGKLLVAYILGAIGIVLGCFIAFWLIDLGPDSGNTAGVIAATLIGGSVNFIAAAEILNFSTNPLFTATIAVDNFVSNLYTLFLFLTPSLLFLSRFFVKPKKENEEESATSSDKAQFPMSLERVAVSVFIAALIAGLGNLLSPYLQDLLHTKLNLSILVITVLAVLAANLFPKRLKPLEDTAFSLGLWMMYIFLAVIGAATNMTQIFSIGPAVLGFYLTIMLFHFLFMLAVAKLFKLDVYEVVISSAANIMGPSVAAPMAASMGQKKLVTPGILVGILGYIIGTFIGVSIALYLS</sequence>
<dbReference type="PANTHER" id="PTHR34289:SF8">
    <property type="entry name" value="DUF819 DOMAIN-CONTAINING PROTEIN"/>
    <property type="match status" value="1"/>
</dbReference>
<keyword evidence="1" id="KW-0812">Transmembrane</keyword>
<dbReference type="RefSeq" id="WP_101307973.1">
    <property type="nucleotide sequence ID" value="NZ_MVDE01000001.1"/>
</dbReference>
<reference evidence="2 3" key="1">
    <citation type="journal article" date="2017" name="Front. Microbiol.">
        <title>Labilibaculum manganireducens gen. nov., sp. nov. and Labilibaculum filiforme sp. nov., Novel Bacteroidetes Isolated from Subsurface Sediments of the Baltic Sea.</title>
        <authorList>
            <person name="Vandieken V."/>
            <person name="Marshall I.P."/>
            <person name="Niemann H."/>
            <person name="Engelen B."/>
            <person name="Cypionka H."/>
        </authorList>
    </citation>
    <scope>NUCLEOTIDE SEQUENCE [LARGE SCALE GENOMIC DNA]</scope>
    <source>
        <strain evidence="2 3">59.10-2M</strain>
    </source>
</reference>
<dbReference type="InterPro" id="IPR008537">
    <property type="entry name" value="DUF819"/>
</dbReference>
<feature type="transmembrane region" description="Helical" evidence="1">
    <location>
        <begin position="173"/>
        <end position="192"/>
    </location>
</feature>
<dbReference type="EMBL" id="MVDE01000001">
    <property type="protein sequence ID" value="PKQ69549.1"/>
    <property type="molecule type" value="Genomic_DNA"/>
</dbReference>
<comment type="caution">
    <text evidence="2">The sequence shown here is derived from an EMBL/GenBank/DDBJ whole genome shotgun (WGS) entry which is preliminary data.</text>
</comment>
<feature type="transmembrane region" description="Helical" evidence="1">
    <location>
        <begin position="300"/>
        <end position="321"/>
    </location>
</feature>
<evidence type="ECO:0000313" key="3">
    <source>
        <dbReference type="Proteomes" id="UP000233618"/>
    </source>
</evidence>
<dbReference type="Proteomes" id="UP000233618">
    <property type="component" value="Unassembled WGS sequence"/>
</dbReference>
<keyword evidence="1" id="KW-0472">Membrane</keyword>
<evidence type="ECO:0008006" key="4">
    <source>
        <dbReference type="Google" id="ProtNLM"/>
    </source>
</evidence>
<feature type="transmembrane region" description="Helical" evidence="1">
    <location>
        <begin position="277"/>
        <end position="294"/>
    </location>
</feature>
<proteinExistence type="predicted"/>
<feature type="transmembrane region" description="Helical" evidence="1">
    <location>
        <begin position="71"/>
        <end position="93"/>
    </location>
</feature>
<evidence type="ECO:0000313" key="2">
    <source>
        <dbReference type="EMBL" id="PKQ69549.1"/>
    </source>
</evidence>
<feature type="transmembrane region" description="Helical" evidence="1">
    <location>
        <begin position="367"/>
        <end position="388"/>
    </location>
</feature>
<dbReference type="PANTHER" id="PTHR34289">
    <property type="entry name" value="PROTEIN, PUTATIVE (DUF819)-RELATED"/>
    <property type="match status" value="1"/>
</dbReference>
<protein>
    <recommendedName>
        <fullName evidence="4">DUF819 family protein</fullName>
    </recommendedName>
</protein>